<dbReference type="KEGG" id="dpo:4805741"/>
<dbReference type="AlphaFoldDB" id="A0A6I8VRG0"/>
<evidence type="ECO:0000313" key="6">
    <source>
        <dbReference type="RefSeq" id="XP_033233650.1"/>
    </source>
</evidence>
<keyword evidence="2" id="KW-0812">Transmembrane</keyword>
<keyword evidence="4" id="KW-1185">Reference proteome</keyword>
<gene>
    <name evidence="5 6 7 8" type="primary">LOC4805741</name>
</gene>
<name>A0A6I8VRG0_DROPS</name>
<evidence type="ECO:0000313" key="7">
    <source>
        <dbReference type="RefSeq" id="XP_033233651.1"/>
    </source>
</evidence>
<organism evidence="4 6">
    <name type="scientific">Drosophila pseudoobscura pseudoobscura</name>
    <name type="common">Fruit fly</name>
    <dbReference type="NCBI Taxonomy" id="46245"/>
    <lineage>
        <taxon>Eukaryota</taxon>
        <taxon>Metazoa</taxon>
        <taxon>Ecdysozoa</taxon>
        <taxon>Arthropoda</taxon>
        <taxon>Hexapoda</taxon>
        <taxon>Insecta</taxon>
        <taxon>Pterygota</taxon>
        <taxon>Neoptera</taxon>
        <taxon>Endopterygota</taxon>
        <taxon>Diptera</taxon>
        <taxon>Brachycera</taxon>
        <taxon>Muscomorpha</taxon>
        <taxon>Ephydroidea</taxon>
        <taxon>Drosophilidae</taxon>
        <taxon>Drosophila</taxon>
        <taxon>Sophophora</taxon>
    </lineage>
</organism>
<evidence type="ECO:0000313" key="8">
    <source>
        <dbReference type="RefSeq" id="XP_033233652.1"/>
    </source>
</evidence>
<dbReference type="RefSeq" id="XP_033233652.1">
    <property type="nucleotide sequence ID" value="XM_033377761.1"/>
</dbReference>
<dbReference type="GO" id="GO:0008270">
    <property type="term" value="F:zinc ion binding"/>
    <property type="evidence" value="ECO:0007669"/>
    <property type="project" value="UniProtKB-UniRule"/>
</dbReference>
<evidence type="ECO:0000256" key="2">
    <source>
        <dbReference type="SAM" id="Phobius"/>
    </source>
</evidence>
<protein>
    <submittedName>
        <fullName evidence="5 6">Zinc finger HIT domain-containing protein 3</fullName>
    </submittedName>
</protein>
<dbReference type="RefSeq" id="XP_033233649.1">
    <property type="nucleotide sequence ID" value="XM_033377758.1"/>
</dbReference>
<dbReference type="Pfam" id="PF04438">
    <property type="entry name" value="zf-HIT"/>
    <property type="match status" value="1"/>
</dbReference>
<sequence>MDLQEKCTIVNIFRYLPEVVNIGGLSGLYIVFDYIVVEAKKQQSCRMECAICAQAPRKYKCNKCVAPYCSVKCYKVHVDSMECTTAQQAASLKNEDSQDIVEEEPTLHAPFPSDDTVPPEKLQELNTCEPLRQLLNNPHLRGLLKQIDVAHNVHLAMTAAMHEPLFLEFADACMQVVEPMSLAERNEYELCS</sequence>
<evidence type="ECO:0000313" key="5">
    <source>
        <dbReference type="RefSeq" id="XP_033233649.1"/>
    </source>
</evidence>
<keyword evidence="2" id="KW-0472">Membrane</keyword>
<reference evidence="4" key="1">
    <citation type="submission" date="2024-06" db="UniProtKB">
        <authorList>
            <consortium name="RefSeq"/>
        </authorList>
    </citation>
    <scope>NUCLEOTIDE SEQUENCE [LARGE SCALE GENOMIC DNA]</scope>
    <source>
        <strain evidence="7">MV-25-SWS-2005</strain>
        <strain evidence="4">MV2-25</strain>
        <tissue evidence="7">Whole body</tissue>
    </source>
</reference>
<evidence type="ECO:0000256" key="1">
    <source>
        <dbReference type="PROSITE-ProRule" id="PRU00453"/>
    </source>
</evidence>
<keyword evidence="1" id="KW-0863">Zinc-finger</keyword>
<dbReference type="InterPro" id="IPR007529">
    <property type="entry name" value="Znf_HIT"/>
</dbReference>
<keyword evidence="2" id="KW-1133">Transmembrane helix</keyword>
<dbReference type="CDD" id="cd23024">
    <property type="entry name" value="zf-HIT_ZNHIT2-3"/>
    <property type="match status" value="1"/>
</dbReference>
<dbReference type="Pfam" id="PF21373">
    <property type="entry name" value="ZNHIT3_C"/>
    <property type="match status" value="1"/>
</dbReference>
<accession>A0A6I8VRG0</accession>
<evidence type="ECO:0000259" key="3">
    <source>
        <dbReference type="PROSITE" id="PS51083"/>
    </source>
</evidence>
<dbReference type="InterPro" id="IPR048371">
    <property type="entry name" value="ZNHIT3_C"/>
</dbReference>
<dbReference type="Proteomes" id="UP000001819">
    <property type="component" value="Chromosome 3"/>
</dbReference>
<proteinExistence type="predicted"/>
<keyword evidence="1" id="KW-0862">Zinc</keyword>
<dbReference type="PROSITE" id="PS51083">
    <property type="entry name" value="ZF_HIT"/>
    <property type="match status" value="1"/>
</dbReference>
<keyword evidence="1" id="KW-0479">Metal-binding</keyword>
<dbReference type="Gene3D" id="3.30.60.190">
    <property type="match status" value="1"/>
</dbReference>
<reference evidence="5 6" key="2">
    <citation type="submission" date="2025-04" db="UniProtKB">
        <authorList>
            <consortium name="RefSeq"/>
        </authorList>
    </citation>
    <scope>IDENTIFICATION</scope>
    <source>
        <strain evidence="5 6">MV-25-SWS-2005</strain>
        <strain evidence="4">MV2-25</strain>
        <tissue evidence="5 6">Whole body</tissue>
    </source>
</reference>
<feature type="transmembrane region" description="Helical" evidence="2">
    <location>
        <begin position="19"/>
        <end position="37"/>
    </location>
</feature>
<feature type="domain" description="HIT-type" evidence="3">
    <location>
        <begin position="49"/>
        <end position="83"/>
    </location>
</feature>
<dbReference type="RefSeq" id="XP_033233650.1">
    <property type="nucleotide sequence ID" value="XM_033377759.1"/>
</dbReference>
<dbReference type="SUPFAM" id="SSF144232">
    <property type="entry name" value="HIT/MYND zinc finger-like"/>
    <property type="match status" value="1"/>
</dbReference>
<evidence type="ECO:0000313" key="4">
    <source>
        <dbReference type="Proteomes" id="UP000001819"/>
    </source>
</evidence>
<dbReference type="RefSeq" id="XP_033233651.1">
    <property type="nucleotide sequence ID" value="XM_033377760.1"/>
</dbReference>